<feature type="compositionally biased region" description="Polar residues" evidence="1">
    <location>
        <begin position="126"/>
        <end position="144"/>
    </location>
</feature>
<dbReference type="AlphaFoldDB" id="A0A914WL77"/>
<accession>A0A914WL77</accession>
<sequence length="179" mass="19609">MKHVSIEGIEAIGNGAALKSNTASPTTGTEAVNAEGDAGVSAAKTAVSQPTPYHLKRLEPGNLSNLSKYDDAVLYSFLLFEESRKFNTRRRERQFFTVNRARLLHRPPAQSIQSSSAVHHDDRPTLPTTRRQVLSRSARTTSLHTPEKKLLRAVKGVSGFGRPTARAHVDDSGLADRPR</sequence>
<keyword evidence="2" id="KW-1185">Reference proteome</keyword>
<evidence type="ECO:0000313" key="3">
    <source>
        <dbReference type="WBParaSite" id="PSAMB.scaffold4361size14894.g24092.t1"/>
    </source>
</evidence>
<name>A0A914WL77_9BILA</name>
<organism evidence="2 3">
    <name type="scientific">Plectus sambesii</name>
    <dbReference type="NCBI Taxonomy" id="2011161"/>
    <lineage>
        <taxon>Eukaryota</taxon>
        <taxon>Metazoa</taxon>
        <taxon>Ecdysozoa</taxon>
        <taxon>Nematoda</taxon>
        <taxon>Chromadorea</taxon>
        <taxon>Plectida</taxon>
        <taxon>Plectina</taxon>
        <taxon>Plectoidea</taxon>
        <taxon>Plectidae</taxon>
        <taxon>Plectus</taxon>
    </lineage>
</organism>
<proteinExistence type="predicted"/>
<feature type="region of interest" description="Disordered" evidence="1">
    <location>
        <begin position="107"/>
        <end position="148"/>
    </location>
</feature>
<dbReference type="Proteomes" id="UP000887566">
    <property type="component" value="Unplaced"/>
</dbReference>
<protein>
    <submittedName>
        <fullName evidence="3">Uncharacterized protein</fullName>
    </submittedName>
</protein>
<evidence type="ECO:0000313" key="2">
    <source>
        <dbReference type="Proteomes" id="UP000887566"/>
    </source>
</evidence>
<dbReference type="WBParaSite" id="PSAMB.scaffold4361size14894.g24092.t1">
    <property type="protein sequence ID" value="PSAMB.scaffold4361size14894.g24092.t1"/>
    <property type="gene ID" value="PSAMB.scaffold4361size14894.g24092"/>
</dbReference>
<evidence type="ECO:0000256" key="1">
    <source>
        <dbReference type="SAM" id="MobiDB-lite"/>
    </source>
</evidence>
<reference evidence="3" key="1">
    <citation type="submission" date="2022-11" db="UniProtKB">
        <authorList>
            <consortium name="WormBaseParasite"/>
        </authorList>
    </citation>
    <scope>IDENTIFICATION</scope>
</reference>